<dbReference type="GO" id="GO:0005634">
    <property type="term" value="C:nucleus"/>
    <property type="evidence" value="ECO:0007669"/>
    <property type="project" value="UniProtKB-SubCell"/>
</dbReference>
<feature type="domain" description="Phorbol-ester/DAG-type" evidence="19">
    <location>
        <begin position="159"/>
        <end position="211"/>
    </location>
</feature>
<dbReference type="InterPro" id="IPR011513">
    <property type="entry name" value="Nse1"/>
</dbReference>
<evidence type="ECO:0000256" key="5">
    <source>
        <dbReference type="ARBA" id="ARBA00012483"/>
    </source>
</evidence>
<dbReference type="GO" id="GO:0008270">
    <property type="term" value="F:zinc ion binding"/>
    <property type="evidence" value="ECO:0007669"/>
    <property type="project" value="UniProtKB-KW"/>
</dbReference>
<dbReference type="AlphaFoldDB" id="A0AAD9VST8"/>
<keyword evidence="14" id="KW-0832">Ubl conjugation</keyword>
<dbReference type="PANTHER" id="PTHR20973:SF0">
    <property type="entry name" value="NON-STRUCTURAL MAINTENANCE OF CHROMOSOMES ELEMENT 1 HOMOLOG"/>
    <property type="match status" value="1"/>
</dbReference>
<name>A0AAD9VST8_9HYME</name>
<evidence type="ECO:0000256" key="9">
    <source>
        <dbReference type="ARBA" id="ARBA00022723"/>
    </source>
</evidence>
<dbReference type="InterPro" id="IPR002219">
    <property type="entry name" value="PKC_DAG/PE"/>
</dbReference>
<dbReference type="Gene3D" id="1.10.10.10">
    <property type="entry name" value="Winged helix-like DNA-binding domain superfamily/Winged helix DNA-binding domain"/>
    <property type="match status" value="1"/>
</dbReference>
<evidence type="ECO:0000256" key="13">
    <source>
        <dbReference type="ARBA" id="ARBA00022833"/>
    </source>
</evidence>
<keyword evidence="15 18" id="KW-0233">DNA recombination</keyword>
<reference evidence="20" key="1">
    <citation type="submission" date="2021-08" db="EMBL/GenBank/DDBJ databases">
        <authorList>
            <person name="Misof B."/>
            <person name="Oliver O."/>
            <person name="Podsiadlowski L."/>
            <person name="Donath A."/>
            <person name="Peters R."/>
            <person name="Mayer C."/>
            <person name="Rust J."/>
            <person name="Gunkel S."/>
            <person name="Lesny P."/>
            <person name="Martin S."/>
            <person name="Oeyen J.P."/>
            <person name="Petersen M."/>
            <person name="Panagiotis P."/>
            <person name="Wilbrandt J."/>
            <person name="Tanja T."/>
        </authorList>
    </citation>
    <scope>NUCLEOTIDE SEQUENCE</scope>
    <source>
        <strain evidence="20">GBR_01_08_01A</strain>
        <tissue evidence="20">Thorax + abdomen</tissue>
    </source>
</reference>
<evidence type="ECO:0000256" key="14">
    <source>
        <dbReference type="ARBA" id="ARBA00022843"/>
    </source>
</evidence>
<evidence type="ECO:0000256" key="18">
    <source>
        <dbReference type="RuleBase" id="RU368018"/>
    </source>
</evidence>
<keyword evidence="12 18" id="KW-0833">Ubl conjugation pathway</keyword>
<evidence type="ECO:0000256" key="7">
    <source>
        <dbReference type="ARBA" id="ARBA00022454"/>
    </source>
</evidence>
<dbReference type="InterPro" id="IPR036388">
    <property type="entry name" value="WH-like_DNA-bd_sf"/>
</dbReference>
<comment type="catalytic activity">
    <reaction evidence="1 18">
        <text>S-ubiquitinyl-[E2 ubiquitin-conjugating enzyme]-L-cysteine + [acceptor protein]-L-lysine = [E2 ubiquitin-conjugating enzyme]-L-cysteine + N(6)-ubiquitinyl-[acceptor protein]-L-lysine.</text>
        <dbReference type="EC" id="2.3.2.27"/>
    </reaction>
</comment>
<sequence>MYTKSHKIFLQTIMQDGVLHYEDSKELVITLFGNDHVVETVNEINKQLQPLNMLIKTVTCEITGETYWALTNTVLPDVNIFQVEFSRSQLELLRQIFSKIITESDGCVSSITCLNLCLSLDTKMLKTDANEFLDDVVKRKWLFLKNGQYYVGVRSIAELMPYFKATYEDSLHTCSLCKEIIFFGKRCTHCETMMHLTCLKKYVEVTHSPNCVTCKNHIEMDIIDESM</sequence>
<dbReference type="Pfam" id="PF08746">
    <property type="entry name" value="zf-RING-like"/>
    <property type="match status" value="1"/>
</dbReference>
<evidence type="ECO:0000256" key="11">
    <source>
        <dbReference type="ARBA" id="ARBA00022771"/>
    </source>
</evidence>
<evidence type="ECO:0000313" key="21">
    <source>
        <dbReference type="Proteomes" id="UP001258017"/>
    </source>
</evidence>
<keyword evidence="11 18" id="KW-0863">Zinc-finger</keyword>
<dbReference type="PROSITE" id="PS50081">
    <property type="entry name" value="ZF_DAG_PE_2"/>
    <property type="match status" value="1"/>
</dbReference>
<evidence type="ECO:0000256" key="4">
    <source>
        <dbReference type="ARBA" id="ARBA00010258"/>
    </source>
</evidence>
<dbReference type="EC" id="2.3.2.27" evidence="5 18"/>
<keyword evidence="17 18" id="KW-0539">Nucleus</keyword>
<keyword evidence="10 18" id="KW-0227">DNA damage</keyword>
<keyword evidence="8 18" id="KW-0808">Transferase</keyword>
<dbReference type="Proteomes" id="UP001258017">
    <property type="component" value="Unassembled WGS sequence"/>
</dbReference>
<evidence type="ECO:0000256" key="16">
    <source>
        <dbReference type="ARBA" id="ARBA00023204"/>
    </source>
</evidence>
<evidence type="ECO:0000256" key="3">
    <source>
        <dbReference type="ARBA" id="ARBA00004286"/>
    </source>
</evidence>
<dbReference type="InterPro" id="IPR013083">
    <property type="entry name" value="Znf_RING/FYVE/PHD"/>
</dbReference>
<keyword evidence="21" id="KW-1185">Reference proteome</keyword>
<evidence type="ECO:0000256" key="10">
    <source>
        <dbReference type="ARBA" id="ARBA00022763"/>
    </source>
</evidence>
<evidence type="ECO:0000259" key="19">
    <source>
        <dbReference type="PROSITE" id="PS50081"/>
    </source>
</evidence>
<evidence type="ECO:0000256" key="2">
    <source>
        <dbReference type="ARBA" id="ARBA00004123"/>
    </source>
</evidence>
<comment type="similarity">
    <text evidence="4 18">Belongs to the NSE1 family.</text>
</comment>
<evidence type="ECO:0000256" key="6">
    <source>
        <dbReference type="ARBA" id="ARBA00019422"/>
    </source>
</evidence>
<dbReference type="GO" id="GO:0030915">
    <property type="term" value="C:Smc5-Smc6 complex"/>
    <property type="evidence" value="ECO:0007669"/>
    <property type="project" value="UniProtKB-UniRule"/>
</dbReference>
<comment type="caution">
    <text evidence="20">The sequence shown here is derived from an EMBL/GenBank/DDBJ whole genome shotgun (WGS) entry which is preliminary data.</text>
</comment>
<comment type="subunit">
    <text evidence="18">Component of the Smc5-Smc6 complex.</text>
</comment>
<keyword evidence="9 18" id="KW-0479">Metal-binding</keyword>
<gene>
    <name evidence="20" type="ORF">KPH14_010127</name>
</gene>
<keyword evidence="13 18" id="KW-0862">Zinc</keyword>
<organism evidence="20 21">
    <name type="scientific">Odynerus spinipes</name>
    <dbReference type="NCBI Taxonomy" id="1348599"/>
    <lineage>
        <taxon>Eukaryota</taxon>
        <taxon>Metazoa</taxon>
        <taxon>Ecdysozoa</taxon>
        <taxon>Arthropoda</taxon>
        <taxon>Hexapoda</taxon>
        <taxon>Insecta</taxon>
        <taxon>Pterygota</taxon>
        <taxon>Neoptera</taxon>
        <taxon>Endopterygota</taxon>
        <taxon>Hymenoptera</taxon>
        <taxon>Apocrita</taxon>
        <taxon>Aculeata</taxon>
        <taxon>Vespoidea</taxon>
        <taxon>Vespidae</taxon>
        <taxon>Eumeninae</taxon>
        <taxon>Odynerus</taxon>
    </lineage>
</organism>
<dbReference type="GO" id="GO:0000724">
    <property type="term" value="P:double-strand break repair via homologous recombination"/>
    <property type="evidence" value="ECO:0007669"/>
    <property type="project" value="TreeGrafter"/>
</dbReference>
<dbReference type="SUPFAM" id="SSF57889">
    <property type="entry name" value="Cysteine-rich domain"/>
    <property type="match status" value="1"/>
</dbReference>
<evidence type="ECO:0000256" key="1">
    <source>
        <dbReference type="ARBA" id="ARBA00000900"/>
    </source>
</evidence>
<comment type="subcellular location">
    <subcellularLocation>
        <location evidence="3">Chromosome</location>
    </subcellularLocation>
    <subcellularLocation>
        <location evidence="2 18">Nucleus</location>
    </subcellularLocation>
</comment>
<protein>
    <recommendedName>
        <fullName evidence="6 18">Non-structural maintenance of chromosomes element 1 homolog</fullName>
        <ecNumber evidence="5 18">2.3.2.27</ecNumber>
    </recommendedName>
</protein>
<evidence type="ECO:0000256" key="12">
    <source>
        <dbReference type="ARBA" id="ARBA00022786"/>
    </source>
</evidence>
<dbReference type="InterPro" id="IPR046349">
    <property type="entry name" value="C1-like_sf"/>
</dbReference>
<evidence type="ECO:0000256" key="15">
    <source>
        <dbReference type="ARBA" id="ARBA00023172"/>
    </source>
</evidence>
<evidence type="ECO:0000256" key="8">
    <source>
        <dbReference type="ARBA" id="ARBA00022679"/>
    </source>
</evidence>
<proteinExistence type="inferred from homology"/>
<evidence type="ECO:0000313" key="20">
    <source>
        <dbReference type="EMBL" id="KAK2585469.1"/>
    </source>
</evidence>
<dbReference type="EMBL" id="JAIFRP010000021">
    <property type="protein sequence ID" value="KAK2585469.1"/>
    <property type="molecule type" value="Genomic_DNA"/>
</dbReference>
<keyword evidence="16 18" id="KW-0234">DNA repair</keyword>
<accession>A0AAD9VST8</accession>
<dbReference type="Pfam" id="PF07574">
    <property type="entry name" value="SMC_Nse1"/>
    <property type="match status" value="1"/>
</dbReference>
<dbReference type="InterPro" id="IPR014857">
    <property type="entry name" value="Nse1_RING_C4HC3-type"/>
</dbReference>
<dbReference type="Gene3D" id="3.30.40.10">
    <property type="entry name" value="Zinc/RING finger domain, C3HC4 (zinc finger)"/>
    <property type="match status" value="1"/>
</dbReference>
<dbReference type="Gene3D" id="3.90.1150.220">
    <property type="match status" value="1"/>
</dbReference>
<keyword evidence="7" id="KW-0158">Chromosome</keyword>
<reference evidence="20" key="2">
    <citation type="journal article" date="2023" name="Commun. Biol.">
        <title>Intrasexual cuticular hydrocarbon dimorphism in a wasp sheds light on hydrocarbon biosynthesis genes in Hymenoptera.</title>
        <authorList>
            <person name="Moris V.C."/>
            <person name="Podsiadlowski L."/>
            <person name="Martin S."/>
            <person name="Oeyen J.P."/>
            <person name="Donath A."/>
            <person name="Petersen M."/>
            <person name="Wilbrandt J."/>
            <person name="Misof B."/>
            <person name="Liedtke D."/>
            <person name="Thamm M."/>
            <person name="Scheiner R."/>
            <person name="Schmitt T."/>
            <person name="Niehuis O."/>
        </authorList>
    </citation>
    <scope>NUCLEOTIDE SEQUENCE</scope>
    <source>
        <strain evidence="20">GBR_01_08_01A</strain>
    </source>
</reference>
<dbReference type="PANTHER" id="PTHR20973">
    <property type="entry name" value="NON-SMC ELEMENT 1-RELATED"/>
    <property type="match status" value="1"/>
</dbReference>
<dbReference type="GO" id="GO:0061630">
    <property type="term" value="F:ubiquitin protein ligase activity"/>
    <property type="evidence" value="ECO:0007669"/>
    <property type="project" value="UniProtKB-EC"/>
</dbReference>
<evidence type="ECO:0000256" key="17">
    <source>
        <dbReference type="ARBA" id="ARBA00023242"/>
    </source>
</evidence>